<keyword evidence="13" id="KW-0408">Iron</keyword>
<comment type="cofactor">
    <cofactor evidence="2">
        <name>[4Fe-4S] cluster</name>
        <dbReference type="ChEBI" id="CHEBI:49883"/>
    </cofactor>
</comment>
<dbReference type="PRINTS" id="PR00411">
    <property type="entry name" value="PNDRDTASEI"/>
</dbReference>
<dbReference type="InterPro" id="IPR036136">
    <property type="entry name" value="Nit/Sulf_reduc_fer-like_dom_sf"/>
</dbReference>
<evidence type="ECO:0000256" key="14">
    <source>
        <dbReference type="ARBA" id="ARBA00023014"/>
    </source>
</evidence>
<dbReference type="Pfam" id="PF03460">
    <property type="entry name" value="NIR_SIR_ferr"/>
    <property type="match status" value="1"/>
</dbReference>
<keyword evidence="11 17" id="KW-0274">FAD</keyword>
<evidence type="ECO:0000259" key="21">
    <source>
        <dbReference type="Pfam" id="PF07992"/>
    </source>
</evidence>
<keyword evidence="6" id="KW-0004">4Fe-4S</keyword>
<feature type="domain" description="FAD/NAD(P)-binding" evidence="21">
    <location>
        <begin position="4"/>
        <end position="278"/>
    </location>
</feature>
<organism evidence="23 24">
    <name type="scientific">Parasedimentitalea maritima</name>
    <dbReference type="NCBI Taxonomy" id="2578117"/>
    <lineage>
        <taxon>Bacteria</taxon>
        <taxon>Pseudomonadati</taxon>
        <taxon>Pseudomonadota</taxon>
        <taxon>Alphaproteobacteria</taxon>
        <taxon>Rhodobacterales</taxon>
        <taxon>Paracoccaceae</taxon>
        <taxon>Parasedimentitalea</taxon>
    </lineage>
</organism>
<comment type="pathway">
    <text evidence="4">Nitrogen metabolism; nitrate reduction (assimilation).</text>
</comment>
<evidence type="ECO:0000256" key="2">
    <source>
        <dbReference type="ARBA" id="ARBA00001966"/>
    </source>
</evidence>
<dbReference type="InterPro" id="IPR006066">
    <property type="entry name" value="NO2/SO3_Rdtase_FeS/sirohaem_BS"/>
</dbReference>
<comment type="similarity">
    <text evidence="5">Belongs to the nitrite and sulfite reductase 4Fe-4S domain family.</text>
</comment>
<dbReference type="PANTHER" id="PTHR43809">
    <property type="entry name" value="NITRITE REDUCTASE (NADH) LARGE SUBUNIT"/>
    <property type="match status" value="1"/>
</dbReference>
<comment type="caution">
    <text evidence="23">The sequence shown here is derived from an EMBL/GenBank/DDBJ whole genome shotgun (WGS) entry which is preliminary data.</text>
</comment>
<dbReference type="InterPro" id="IPR023753">
    <property type="entry name" value="FAD/NAD-binding_dom"/>
</dbReference>
<feature type="domain" description="BFD-like [2Fe-2S]-binding" evidence="20">
    <location>
        <begin position="481"/>
        <end position="530"/>
    </location>
</feature>
<keyword evidence="14" id="KW-0411">Iron-sulfur</keyword>
<evidence type="ECO:0000256" key="8">
    <source>
        <dbReference type="ARBA" id="ARBA00022630"/>
    </source>
</evidence>
<protein>
    <submittedName>
        <fullName evidence="23">NAD(P)/FAD-dependent oxidoreductase</fullName>
    </submittedName>
</protein>
<evidence type="ECO:0000256" key="9">
    <source>
        <dbReference type="ARBA" id="ARBA00022714"/>
    </source>
</evidence>
<keyword evidence="9" id="KW-0001">2Fe-2S</keyword>
<evidence type="ECO:0000256" key="4">
    <source>
        <dbReference type="ARBA" id="ARBA00005096"/>
    </source>
</evidence>
<dbReference type="Gene3D" id="1.10.10.1100">
    <property type="entry name" value="BFD-like [2Fe-2S]-binding domain"/>
    <property type="match status" value="2"/>
</dbReference>
<dbReference type="SUPFAM" id="SSF51905">
    <property type="entry name" value="FAD/NAD(P)-binding domain"/>
    <property type="match status" value="2"/>
</dbReference>
<feature type="domain" description="Nitrite/Sulfite reductase ferredoxin-like" evidence="19">
    <location>
        <begin position="556"/>
        <end position="620"/>
    </location>
</feature>
<evidence type="ECO:0000256" key="17">
    <source>
        <dbReference type="PIRNR" id="PIRNR037149"/>
    </source>
</evidence>
<comment type="cofactor">
    <cofactor evidence="3 17">
        <name>FAD</name>
        <dbReference type="ChEBI" id="CHEBI:57692"/>
    </cofactor>
</comment>
<sequence length="814" mass="87896">MTQKLVIIGAGMASGRMLEELFELAPDTYDVTLFGAEPRGNYNRIMLSPVLAGEKCYDDIVTHDAKWYRGHNVNCRFGEAVVKIDRARKQVFSANGVTSYDKLVIATGSASFFIPVAGNDLPGVVGFRDLDDVTAMLTAAQTPAGKAVVIGGGLLGLEAAAALNERGMQVTVLHLMGHLMDRQLDPAAGYLLQQELQSRGIQVVCKAHTKAILGTDQVEAVLMEDGTVHGADLVVMAAGIRPEVRLANDAGLHVERGIVVDDTLLTSDPDVFALGECVEHDRTVYGLVAPLFDMAKVLAQTLMGRPAGFIAPAVSTKLKVTGVDLFSVGDFAEGPEREEIVFRDPGRGIYKRIILRDNQIIGTVMYGDTADSSWLFSKLKSGEDISDIRDTLIFGPAFPVGAPTDPLATIAALPDDAEICGCNGVCKGAIVTAIGKGATDLAALKATTKASASCGSCTGLVEKVLASTLGDTFVIPTAQPICGCTDMTHEDLRRMIKSQRLKTMPAVMQECGWKTSCGCHSCRPALNFYLLAEWPLDYADDAQSRFVNERNHANIQKDGTYSVLPRMWGGMTTPDELRAIADAADKYDVPAVKVTGGQRIDLLGVKKEDLPHMWADLNEAGMVSGHAYSKGLRTVKTCVGTDFCRFGTQDSTGLGIKLEKLLWGSWTPHKVKLAVSGCPRNCAEATCKDLGIICVESGFEISVGGAAGMELKQTEALAKVATEQEAIELTAAFIQLYREHARYLDRAYKWVAKVGLDWVKERVVEDLAERAALCDRFELSQSVYRKDPWAEQATPAFQRDKWSALADLTLEAAE</sequence>
<evidence type="ECO:0000256" key="1">
    <source>
        <dbReference type="ARBA" id="ARBA00001929"/>
    </source>
</evidence>
<evidence type="ECO:0000313" key="24">
    <source>
        <dbReference type="Proteomes" id="UP000305041"/>
    </source>
</evidence>
<dbReference type="Pfam" id="PF01077">
    <property type="entry name" value="NIR_SIR"/>
    <property type="match status" value="1"/>
</dbReference>
<evidence type="ECO:0000256" key="5">
    <source>
        <dbReference type="ARBA" id="ARBA00010429"/>
    </source>
</evidence>
<reference evidence="23 24" key="1">
    <citation type="submission" date="2019-05" db="EMBL/GenBank/DDBJ databases">
        <title>Draft genome sequence of Pelagicola sp. DSW4-44.</title>
        <authorList>
            <person name="Oh J."/>
        </authorList>
    </citation>
    <scope>NUCLEOTIDE SEQUENCE [LARGE SCALE GENOMIC DNA]</scope>
    <source>
        <strain evidence="23 24">DSW4-44</strain>
    </source>
</reference>
<feature type="domain" description="BFD-like [2Fe-2S]-binding" evidence="20">
    <location>
        <begin position="419"/>
        <end position="466"/>
    </location>
</feature>
<evidence type="ECO:0000259" key="18">
    <source>
        <dbReference type="Pfam" id="PF01077"/>
    </source>
</evidence>
<dbReference type="CDD" id="cd19944">
    <property type="entry name" value="NirB_Fer2_BFD-like_2"/>
    <property type="match status" value="1"/>
</dbReference>
<dbReference type="Pfam" id="PF18267">
    <property type="entry name" value="Rubredoxin_C"/>
    <property type="match status" value="1"/>
</dbReference>
<accession>A0ABY2UTL1</accession>
<dbReference type="InterPro" id="IPR041575">
    <property type="entry name" value="Rubredoxin_C"/>
</dbReference>
<keyword evidence="10" id="KW-0479">Metal-binding</keyword>
<dbReference type="NCBIfam" id="TIGR02374">
    <property type="entry name" value="nitri_red_nirB"/>
    <property type="match status" value="1"/>
</dbReference>
<feature type="domain" description="Nitrite/sulphite reductase 4Fe-4S" evidence="18">
    <location>
        <begin position="630"/>
        <end position="769"/>
    </location>
</feature>
<dbReference type="CDD" id="cd19943">
    <property type="entry name" value="NirB_Fer2_BFD-like_1"/>
    <property type="match status" value="1"/>
</dbReference>
<dbReference type="InterPro" id="IPR016156">
    <property type="entry name" value="FAD/NAD-linked_Rdtase_dimer_sf"/>
</dbReference>
<dbReference type="SUPFAM" id="SSF56014">
    <property type="entry name" value="Nitrite and sulphite reductase 4Fe-4S domain-like"/>
    <property type="match status" value="1"/>
</dbReference>
<dbReference type="InterPro" id="IPR045854">
    <property type="entry name" value="NO2/SO3_Rdtase_4Fe4S_sf"/>
</dbReference>
<dbReference type="PRINTS" id="PR00368">
    <property type="entry name" value="FADPNR"/>
</dbReference>
<evidence type="ECO:0000256" key="11">
    <source>
        <dbReference type="ARBA" id="ARBA00022827"/>
    </source>
</evidence>
<evidence type="ECO:0000256" key="7">
    <source>
        <dbReference type="ARBA" id="ARBA00022617"/>
    </source>
</evidence>
<evidence type="ECO:0000313" key="23">
    <source>
        <dbReference type="EMBL" id="TLP62632.1"/>
    </source>
</evidence>
<keyword evidence="24" id="KW-1185">Reference proteome</keyword>
<evidence type="ECO:0000256" key="13">
    <source>
        <dbReference type="ARBA" id="ARBA00023004"/>
    </source>
</evidence>
<dbReference type="PRINTS" id="PR00397">
    <property type="entry name" value="SIROHAEM"/>
</dbReference>
<evidence type="ECO:0000259" key="20">
    <source>
        <dbReference type="Pfam" id="PF04324"/>
    </source>
</evidence>
<dbReference type="InterPro" id="IPR007419">
    <property type="entry name" value="BFD-like_2Fe2S-bd_dom"/>
</dbReference>
<dbReference type="Gene3D" id="3.30.413.10">
    <property type="entry name" value="Sulfite Reductase Hemoprotein, domain 1"/>
    <property type="match status" value="1"/>
</dbReference>
<dbReference type="InterPro" id="IPR012744">
    <property type="entry name" value="Nitri_red_NirB"/>
</dbReference>
<evidence type="ECO:0000256" key="12">
    <source>
        <dbReference type="ARBA" id="ARBA00023002"/>
    </source>
</evidence>
<dbReference type="InterPro" id="IPR041854">
    <property type="entry name" value="BFD-like_2Fe2S-bd_dom_sf"/>
</dbReference>
<dbReference type="Gene3D" id="3.90.480.10">
    <property type="entry name" value="Sulfite Reductase Hemoprotein,Domain 2"/>
    <property type="match status" value="1"/>
</dbReference>
<dbReference type="PANTHER" id="PTHR43809:SF1">
    <property type="entry name" value="NITRITE REDUCTASE (NADH) LARGE SUBUNIT"/>
    <property type="match status" value="1"/>
</dbReference>
<dbReference type="Pfam" id="PF04324">
    <property type="entry name" value="Fer2_BFD"/>
    <property type="match status" value="2"/>
</dbReference>
<evidence type="ECO:0000256" key="15">
    <source>
        <dbReference type="ARBA" id="ARBA00023063"/>
    </source>
</evidence>
<evidence type="ECO:0000259" key="22">
    <source>
        <dbReference type="Pfam" id="PF18267"/>
    </source>
</evidence>
<feature type="domain" description="NADH-rubredoxin oxidoreductase C-terminal" evidence="22">
    <location>
        <begin position="315"/>
        <end position="381"/>
    </location>
</feature>
<dbReference type="InterPro" id="IPR017121">
    <property type="entry name" value="Nitrite_Rdtase_lsu"/>
</dbReference>
<dbReference type="Gene3D" id="3.50.50.60">
    <property type="entry name" value="FAD/NAD(P)-binding domain"/>
    <property type="match status" value="2"/>
</dbReference>
<keyword evidence="15 17" id="KW-0534">Nitrate assimilation</keyword>
<dbReference type="RefSeq" id="WP_138163501.1">
    <property type="nucleotide sequence ID" value="NZ_VAUA01000006.1"/>
</dbReference>
<keyword evidence="8 17" id="KW-0285">Flavoprotein</keyword>
<dbReference type="SUPFAM" id="SSF55124">
    <property type="entry name" value="Nitrite/Sulfite reductase N-terminal domain-like"/>
    <property type="match status" value="1"/>
</dbReference>
<dbReference type="InterPro" id="IPR006067">
    <property type="entry name" value="NO2/SO3_Rdtase_4Fe4S_dom"/>
</dbReference>
<keyword evidence="12" id="KW-0560">Oxidoreductase</keyword>
<dbReference type="Pfam" id="PF07992">
    <property type="entry name" value="Pyr_redox_2"/>
    <property type="match status" value="1"/>
</dbReference>
<evidence type="ECO:0000256" key="3">
    <source>
        <dbReference type="ARBA" id="ARBA00001974"/>
    </source>
</evidence>
<keyword evidence="7" id="KW-0349">Heme</keyword>
<dbReference type="EMBL" id="VAUA01000006">
    <property type="protein sequence ID" value="TLP62632.1"/>
    <property type="molecule type" value="Genomic_DNA"/>
</dbReference>
<evidence type="ECO:0000259" key="19">
    <source>
        <dbReference type="Pfam" id="PF03460"/>
    </source>
</evidence>
<comment type="cofactor">
    <cofactor evidence="1">
        <name>siroheme</name>
        <dbReference type="ChEBI" id="CHEBI:60052"/>
    </cofactor>
</comment>
<dbReference type="Proteomes" id="UP000305041">
    <property type="component" value="Unassembled WGS sequence"/>
</dbReference>
<name>A0ABY2UTL1_9RHOB</name>
<evidence type="ECO:0000256" key="10">
    <source>
        <dbReference type="ARBA" id="ARBA00022723"/>
    </source>
</evidence>
<evidence type="ECO:0000256" key="16">
    <source>
        <dbReference type="ARBA" id="ARBA00034078"/>
    </source>
</evidence>
<dbReference type="PIRSF" id="PIRSF037149">
    <property type="entry name" value="NirB"/>
    <property type="match status" value="1"/>
</dbReference>
<dbReference type="InterPro" id="IPR005117">
    <property type="entry name" value="NiRdtase/SiRdtase_haem-b_fer"/>
</dbReference>
<evidence type="ECO:0000256" key="6">
    <source>
        <dbReference type="ARBA" id="ARBA00022485"/>
    </source>
</evidence>
<proteinExistence type="inferred from homology"/>
<dbReference type="InterPro" id="IPR036188">
    <property type="entry name" value="FAD/NAD-bd_sf"/>
</dbReference>
<dbReference type="PROSITE" id="PS00365">
    <property type="entry name" value="NIR_SIR"/>
    <property type="match status" value="1"/>
</dbReference>
<dbReference type="Gene3D" id="3.30.390.30">
    <property type="match status" value="1"/>
</dbReference>
<gene>
    <name evidence="23" type="ORF">FEE96_12890</name>
</gene>
<dbReference type="InterPro" id="IPR052034">
    <property type="entry name" value="NasD-like"/>
</dbReference>
<comment type="cofactor">
    <cofactor evidence="16">
        <name>[2Fe-2S] cluster</name>
        <dbReference type="ChEBI" id="CHEBI:190135"/>
    </cofactor>
</comment>